<dbReference type="CDD" id="cd16571">
    <property type="entry name" value="RING-HC_SIAHs"/>
    <property type="match status" value="1"/>
</dbReference>
<evidence type="ECO:0000256" key="9">
    <source>
        <dbReference type="ARBA" id="ARBA00022833"/>
    </source>
</evidence>
<dbReference type="PANTHER" id="PTHR46632:SF16">
    <property type="entry name" value="E3 UBIQUITIN-PROTEIN LIGASE SINA-LIKE 10"/>
    <property type="match status" value="1"/>
</dbReference>
<dbReference type="Pfam" id="PF21361">
    <property type="entry name" value="Sina_ZnF"/>
    <property type="match status" value="1"/>
</dbReference>
<comment type="similarity">
    <text evidence="3">Belongs to the SINA (Seven in absentia) family.</text>
</comment>
<dbReference type="SUPFAM" id="SSF57850">
    <property type="entry name" value="RING/U-box"/>
    <property type="match status" value="1"/>
</dbReference>
<dbReference type="EC" id="2.3.2.27" evidence="4"/>
<dbReference type="GO" id="GO:0061630">
    <property type="term" value="F:ubiquitin protein ligase activity"/>
    <property type="evidence" value="ECO:0007669"/>
    <property type="project" value="UniProtKB-EC"/>
</dbReference>
<evidence type="ECO:0000313" key="17">
    <source>
        <dbReference type="Proteomes" id="UP000325081"/>
    </source>
</evidence>
<dbReference type="InterPro" id="IPR013010">
    <property type="entry name" value="Znf_SIAH"/>
</dbReference>
<evidence type="ECO:0000256" key="11">
    <source>
        <dbReference type="PROSITE-ProRule" id="PRU00455"/>
    </source>
</evidence>
<feature type="compositionally biased region" description="Basic residues" evidence="12">
    <location>
        <begin position="24"/>
        <end position="34"/>
    </location>
</feature>
<evidence type="ECO:0000256" key="1">
    <source>
        <dbReference type="ARBA" id="ARBA00000900"/>
    </source>
</evidence>
<dbReference type="PROSITE" id="PS50089">
    <property type="entry name" value="ZF_RING_2"/>
    <property type="match status" value="1"/>
</dbReference>
<dbReference type="EMBL" id="BKCP01008404">
    <property type="protein sequence ID" value="GER49046.1"/>
    <property type="molecule type" value="Genomic_DNA"/>
</dbReference>
<evidence type="ECO:0000256" key="3">
    <source>
        <dbReference type="ARBA" id="ARBA00009119"/>
    </source>
</evidence>
<comment type="caution">
    <text evidence="16">The sequence shown here is derived from an EMBL/GenBank/DDBJ whole genome shotgun (WGS) entry which is preliminary data.</text>
</comment>
<keyword evidence="7 11" id="KW-0863">Zinc-finger</keyword>
<proteinExistence type="inferred from homology"/>
<gene>
    <name evidence="16" type="ORF">STAS_26265</name>
</gene>
<dbReference type="InterPro" id="IPR001841">
    <property type="entry name" value="Znf_RING"/>
</dbReference>
<evidence type="ECO:0000256" key="2">
    <source>
        <dbReference type="ARBA" id="ARBA00004906"/>
    </source>
</evidence>
<feature type="region of interest" description="Disordered" evidence="12">
    <location>
        <begin position="1"/>
        <end position="34"/>
    </location>
</feature>
<protein>
    <recommendedName>
        <fullName evidence="4">RING-type E3 ubiquitin transferase</fullName>
        <ecNumber evidence="4">2.3.2.27</ecNumber>
    </recommendedName>
</protein>
<evidence type="ECO:0000313" key="16">
    <source>
        <dbReference type="EMBL" id="GER49046.1"/>
    </source>
</evidence>
<dbReference type="InterPro" id="IPR013083">
    <property type="entry name" value="Znf_RING/FYVE/PHD"/>
</dbReference>
<feature type="transmembrane region" description="Helical" evidence="13">
    <location>
        <begin position="302"/>
        <end position="323"/>
    </location>
</feature>
<sequence>MAQFVPKRPRSSASTPIGPSHAAGNRRHTPAVPRRRIFRYESSDDEEQPAEARANWSCTQPAERVRDAPALTLIDPDVLDCPICLKPLYPPVYQCENGHVMCEICCDKMKRKCPTCGWPIGHNRCRAVEKILDSIKISCPNAWLGCPETITLSKRLEHTKTCGFLACLCPMPDCTYMGSANSVYSHFSEKHPNTSQPFVFNNGVHCENGFLINRWTLRGGNLVSVICLAPASCDGKFVYKVVAGDGSNFVKMKGFVETSACWTSGQTPGKKYFLVPNDLLGLGNFFSIRNSCNNVKNLKRSGFGIGIVIVIVIVIVFCSKVLFNPKFMQLC</sequence>
<feature type="domain" description="RING-type" evidence="14">
    <location>
        <begin position="81"/>
        <end position="116"/>
    </location>
</feature>
<keyword evidence="6" id="KW-0479">Metal-binding</keyword>
<dbReference type="InterPro" id="IPR044286">
    <property type="entry name" value="SINL_plant"/>
</dbReference>
<dbReference type="Pfam" id="PF21362">
    <property type="entry name" value="Sina_RING"/>
    <property type="match status" value="1"/>
</dbReference>
<accession>A0A5A7QVQ4</accession>
<keyword evidence="9" id="KW-0862">Zinc</keyword>
<keyword evidence="13" id="KW-0472">Membrane</keyword>
<keyword evidence="13" id="KW-1133">Transmembrane helix</keyword>
<evidence type="ECO:0000256" key="8">
    <source>
        <dbReference type="ARBA" id="ARBA00022786"/>
    </source>
</evidence>
<evidence type="ECO:0000256" key="7">
    <source>
        <dbReference type="ARBA" id="ARBA00022771"/>
    </source>
</evidence>
<evidence type="ECO:0000256" key="6">
    <source>
        <dbReference type="ARBA" id="ARBA00022723"/>
    </source>
</evidence>
<dbReference type="AlphaFoldDB" id="A0A5A7QVQ4"/>
<dbReference type="PANTHER" id="PTHR46632">
    <property type="entry name" value="E3 UBIQUITIN-PROTEIN LIGASE SINA-LIKE 4"/>
    <property type="match status" value="1"/>
</dbReference>
<reference evidence="17" key="1">
    <citation type="journal article" date="2019" name="Curr. Biol.">
        <title>Genome Sequence of Striga asiatica Provides Insight into the Evolution of Plant Parasitism.</title>
        <authorList>
            <person name="Yoshida S."/>
            <person name="Kim S."/>
            <person name="Wafula E.K."/>
            <person name="Tanskanen J."/>
            <person name="Kim Y.M."/>
            <person name="Honaas L."/>
            <person name="Yang Z."/>
            <person name="Spallek T."/>
            <person name="Conn C.E."/>
            <person name="Ichihashi Y."/>
            <person name="Cheong K."/>
            <person name="Cui S."/>
            <person name="Der J.P."/>
            <person name="Gundlach H."/>
            <person name="Jiao Y."/>
            <person name="Hori C."/>
            <person name="Ishida J.K."/>
            <person name="Kasahara H."/>
            <person name="Kiba T."/>
            <person name="Kim M.S."/>
            <person name="Koo N."/>
            <person name="Laohavisit A."/>
            <person name="Lee Y.H."/>
            <person name="Lumba S."/>
            <person name="McCourt P."/>
            <person name="Mortimer J.C."/>
            <person name="Mutuku J.M."/>
            <person name="Nomura T."/>
            <person name="Sasaki-Sekimoto Y."/>
            <person name="Seto Y."/>
            <person name="Wang Y."/>
            <person name="Wakatake T."/>
            <person name="Sakakibara H."/>
            <person name="Demura T."/>
            <person name="Yamaguchi S."/>
            <person name="Yoneyama K."/>
            <person name="Manabe R.I."/>
            <person name="Nelson D.C."/>
            <person name="Schulman A.H."/>
            <person name="Timko M.P."/>
            <person name="dePamphilis C.W."/>
            <person name="Choi D."/>
            <person name="Shirasu K."/>
        </authorList>
    </citation>
    <scope>NUCLEOTIDE SEQUENCE [LARGE SCALE GENOMIC DNA]</scope>
    <source>
        <strain evidence="17">cv. UVA1</strain>
    </source>
</reference>
<evidence type="ECO:0000259" key="15">
    <source>
        <dbReference type="PROSITE" id="PS51081"/>
    </source>
</evidence>
<keyword evidence="17" id="KW-1185">Reference proteome</keyword>
<evidence type="ECO:0000256" key="4">
    <source>
        <dbReference type="ARBA" id="ARBA00012483"/>
    </source>
</evidence>
<evidence type="ECO:0000256" key="13">
    <source>
        <dbReference type="SAM" id="Phobius"/>
    </source>
</evidence>
<keyword evidence="8" id="KW-0833">Ubl conjugation pathway</keyword>
<evidence type="ECO:0000259" key="14">
    <source>
        <dbReference type="PROSITE" id="PS50089"/>
    </source>
</evidence>
<keyword evidence="13" id="KW-0812">Transmembrane</keyword>
<dbReference type="GO" id="GO:0016567">
    <property type="term" value="P:protein ubiquitination"/>
    <property type="evidence" value="ECO:0007669"/>
    <property type="project" value="UniProtKB-UniPathway"/>
</dbReference>
<evidence type="ECO:0000256" key="12">
    <source>
        <dbReference type="SAM" id="MobiDB-lite"/>
    </source>
</evidence>
<feature type="domain" description="SIAH-type" evidence="15">
    <location>
        <begin position="134"/>
        <end position="192"/>
    </location>
</feature>
<comment type="catalytic activity">
    <reaction evidence="1">
        <text>S-ubiquitinyl-[E2 ubiquitin-conjugating enzyme]-L-cysteine + [acceptor protein]-L-lysine = [E2 ubiquitin-conjugating enzyme]-L-cysteine + N(6)-ubiquitinyl-[acceptor protein]-L-lysine.</text>
        <dbReference type="EC" id="2.3.2.27"/>
    </reaction>
</comment>
<dbReference type="PROSITE" id="PS51081">
    <property type="entry name" value="ZF_SIAH"/>
    <property type="match status" value="1"/>
</dbReference>
<dbReference type="Gene3D" id="3.30.40.10">
    <property type="entry name" value="Zinc/RING finger domain, C3HC4 (zinc finger)"/>
    <property type="match status" value="2"/>
</dbReference>
<dbReference type="Proteomes" id="UP000325081">
    <property type="component" value="Unassembled WGS sequence"/>
</dbReference>
<organism evidence="16 17">
    <name type="scientific">Striga asiatica</name>
    <name type="common">Asiatic witchweed</name>
    <name type="synonym">Buchnera asiatica</name>
    <dbReference type="NCBI Taxonomy" id="4170"/>
    <lineage>
        <taxon>Eukaryota</taxon>
        <taxon>Viridiplantae</taxon>
        <taxon>Streptophyta</taxon>
        <taxon>Embryophyta</taxon>
        <taxon>Tracheophyta</taxon>
        <taxon>Spermatophyta</taxon>
        <taxon>Magnoliopsida</taxon>
        <taxon>eudicotyledons</taxon>
        <taxon>Gunneridae</taxon>
        <taxon>Pentapetalae</taxon>
        <taxon>asterids</taxon>
        <taxon>lamiids</taxon>
        <taxon>Lamiales</taxon>
        <taxon>Orobanchaceae</taxon>
        <taxon>Buchnereae</taxon>
        <taxon>Striga</taxon>
    </lineage>
</organism>
<keyword evidence="5" id="KW-0808">Transferase</keyword>
<comment type="pathway">
    <text evidence="2">Protein modification; protein ubiquitination.</text>
</comment>
<dbReference type="UniPathway" id="UPA00143"/>
<dbReference type="InterPro" id="IPR049548">
    <property type="entry name" value="Sina-like_RING"/>
</dbReference>
<evidence type="ECO:0000256" key="10">
    <source>
        <dbReference type="ARBA" id="ARBA00024004"/>
    </source>
</evidence>
<dbReference type="OrthoDB" id="4788989at2759"/>
<name>A0A5A7QVQ4_STRAF</name>
<evidence type="ECO:0000256" key="5">
    <source>
        <dbReference type="ARBA" id="ARBA00022679"/>
    </source>
</evidence>
<dbReference type="GO" id="GO:0008270">
    <property type="term" value="F:zinc ion binding"/>
    <property type="evidence" value="ECO:0007669"/>
    <property type="project" value="UniProtKB-KW"/>
</dbReference>
<comment type="function">
    <text evidence="10">E3 ubiquitin-protein ligase that mediates ubiquitination and subsequent proteasomal degradation of target proteins. E3 ubiquitin ligases accept ubiquitin from an E2 ubiquitin-conjugating enzyme in the form of a thioester and then directly transfers the ubiquitin to targeted substrates. It probably triggers the ubiquitin-mediated degradation of different substrates.</text>
</comment>
<dbReference type="SUPFAM" id="SSF49599">
    <property type="entry name" value="TRAF domain-like"/>
    <property type="match status" value="1"/>
</dbReference>